<evidence type="ECO:0000313" key="3">
    <source>
        <dbReference type="Proteomes" id="UP000632659"/>
    </source>
</evidence>
<accession>A0A8J6P303</accession>
<evidence type="ECO:0000256" key="1">
    <source>
        <dbReference type="SAM" id="Phobius"/>
    </source>
</evidence>
<proteinExistence type="predicted"/>
<feature type="transmembrane region" description="Helical" evidence="1">
    <location>
        <begin position="34"/>
        <end position="54"/>
    </location>
</feature>
<dbReference type="EMBL" id="JACRTL010000001">
    <property type="protein sequence ID" value="MBC8610128.1"/>
    <property type="molecule type" value="Genomic_DNA"/>
</dbReference>
<keyword evidence="3" id="KW-1185">Reference proteome</keyword>
<dbReference type="AlphaFoldDB" id="A0A8J6P303"/>
<comment type="caution">
    <text evidence="2">The sequence shown here is derived from an EMBL/GenBank/DDBJ whole genome shotgun (WGS) entry which is preliminary data.</text>
</comment>
<evidence type="ECO:0000313" key="2">
    <source>
        <dbReference type="EMBL" id="MBC8610128.1"/>
    </source>
</evidence>
<gene>
    <name evidence="2" type="ORF">H8702_03185</name>
</gene>
<organism evidence="2 3">
    <name type="scientific">Massiliimalia timonensis</name>
    <dbReference type="NCBI Taxonomy" id="1987501"/>
    <lineage>
        <taxon>Bacteria</taxon>
        <taxon>Bacillati</taxon>
        <taxon>Bacillota</taxon>
        <taxon>Clostridia</taxon>
        <taxon>Eubacteriales</taxon>
        <taxon>Oscillospiraceae</taxon>
        <taxon>Massiliimalia</taxon>
    </lineage>
</organism>
<dbReference type="NCBIfam" id="TIGR02893">
    <property type="entry name" value="spore_yabQ"/>
    <property type="match status" value="1"/>
</dbReference>
<dbReference type="Proteomes" id="UP000632659">
    <property type="component" value="Unassembled WGS sequence"/>
</dbReference>
<feature type="transmembrane region" description="Helical" evidence="1">
    <location>
        <begin position="61"/>
        <end position="77"/>
    </location>
</feature>
<keyword evidence="1" id="KW-0472">Membrane</keyword>
<dbReference type="InterPro" id="IPR019074">
    <property type="entry name" value="YabQ"/>
</dbReference>
<dbReference type="Pfam" id="PF09578">
    <property type="entry name" value="Spore_YabQ"/>
    <property type="match status" value="1"/>
</dbReference>
<protein>
    <submittedName>
        <fullName evidence="2">Spore cortex biosynthesis protein YabQ</fullName>
    </submittedName>
</protein>
<reference evidence="2" key="1">
    <citation type="submission" date="2020-08" db="EMBL/GenBank/DDBJ databases">
        <title>Genome public.</title>
        <authorList>
            <person name="Liu C."/>
            <person name="Sun Q."/>
        </authorList>
    </citation>
    <scope>NUCLEOTIDE SEQUENCE</scope>
    <source>
        <strain evidence="2">NSJ-15</strain>
    </source>
</reference>
<sequence length="169" mass="20158">MIFLQACLLGVLLGMIYDCFRVFREIVPCKKTATFIQDLLFFGIVTLCTLVFWVGVNKGQLRFYLVIGEGLGAWLYFQSISRIVFWAICRVIRLIKRFLRFLFRPVKRLFSRFWSFIQKKIPHWKQKKKNICEKPLSLLKKPSRIVYNKKNDTKKGRGFLWQRKGKPKV</sequence>
<name>A0A8J6P303_9FIRM</name>
<keyword evidence="1" id="KW-0812">Transmembrane</keyword>
<keyword evidence="1" id="KW-1133">Transmembrane helix</keyword>